<dbReference type="PANTHER" id="PTHR23339">
    <property type="entry name" value="TYROSINE SPECIFIC PROTEIN PHOSPHATASE AND DUAL SPECIFICITY PROTEIN PHOSPHATASE"/>
    <property type="match status" value="1"/>
</dbReference>
<dbReference type="Gene3D" id="1.10.3210.10">
    <property type="entry name" value="Hypothetical protein af1432"/>
    <property type="match status" value="1"/>
</dbReference>
<sequence length="334" mass="36274">MSPDTLAISSMPSSGDIEDIVSKFKCLVILAESSKPLYDNKLVVESGLRVLHVPLPDFSAPSVIKLHEIVEFICSCNKPVLVHYSSGKVRSGVVAVAYLMASQGIAYGEALSMARGVDPGFVETSSQPRVLKLYERLLGATSKKLLSKTIEIGERYRFGRGVGHASKVLELSIELVLELERLGILGISLDTERALYVASILHDIGVAVDPGNHKEHSYRLILGHREELNSSCNCNVAEKAAVIARLHGKSYPVPLEMNVEDRAAIGIIRVADGLDHTLTQSIKHVEVVKSDKGLVIGAYCGNNKHLCKINIDRANAKKTILEEALGTEISIVMM</sequence>
<accession>A0A7C2BKB2</accession>
<organism evidence="2">
    <name type="scientific">Thermosphaera aggregans</name>
    <dbReference type="NCBI Taxonomy" id="54254"/>
    <lineage>
        <taxon>Archaea</taxon>
        <taxon>Thermoproteota</taxon>
        <taxon>Thermoprotei</taxon>
        <taxon>Desulfurococcales</taxon>
        <taxon>Desulfurococcaceae</taxon>
        <taxon>Thermosphaera</taxon>
    </lineage>
</organism>
<dbReference type="InterPro" id="IPR029021">
    <property type="entry name" value="Prot-tyrosine_phosphatase-like"/>
</dbReference>
<dbReference type="Pfam" id="PF22785">
    <property type="entry name" value="Tc-R-P"/>
    <property type="match status" value="1"/>
</dbReference>
<gene>
    <name evidence="2" type="ORF">ENP55_02965</name>
</gene>
<proteinExistence type="predicted"/>
<name>A0A7C2BKB2_9CREN</name>
<dbReference type="InterPro" id="IPR000387">
    <property type="entry name" value="Tyr_Pase_dom"/>
</dbReference>
<dbReference type="AlphaFoldDB" id="A0A7C2BKB2"/>
<dbReference type="InterPro" id="IPR050561">
    <property type="entry name" value="PTP"/>
</dbReference>
<dbReference type="FunFam" id="3.90.190.10:FF:000157">
    <property type="entry name" value="Protein-tyrosine phosphatase"/>
    <property type="match status" value="1"/>
</dbReference>
<dbReference type="SUPFAM" id="SSF109604">
    <property type="entry name" value="HD-domain/PDEase-like"/>
    <property type="match status" value="1"/>
</dbReference>
<dbReference type="SUPFAM" id="SSF52799">
    <property type="entry name" value="(Phosphotyrosine protein) phosphatases II"/>
    <property type="match status" value="1"/>
</dbReference>
<evidence type="ECO:0000313" key="2">
    <source>
        <dbReference type="EMBL" id="HEF87252.1"/>
    </source>
</evidence>
<dbReference type="PROSITE" id="PS50056">
    <property type="entry name" value="TYR_PHOSPHATASE_2"/>
    <property type="match status" value="1"/>
</dbReference>
<dbReference type="EMBL" id="DSJT01000014">
    <property type="protein sequence ID" value="HEF87252.1"/>
    <property type="molecule type" value="Genomic_DNA"/>
</dbReference>
<dbReference type="InterPro" id="IPR003607">
    <property type="entry name" value="HD/PDEase_dom"/>
</dbReference>
<feature type="domain" description="Tyrosine specific protein phosphatases" evidence="1">
    <location>
        <begin position="64"/>
        <end position="129"/>
    </location>
</feature>
<dbReference type="CDD" id="cd00077">
    <property type="entry name" value="HDc"/>
    <property type="match status" value="1"/>
</dbReference>
<protein>
    <submittedName>
        <fullName evidence="2">HD domain-containing protein</fullName>
    </submittedName>
</protein>
<evidence type="ECO:0000259" key="1">
    <source>
        <dbReference type="PROSITE" id="PS50056"/>
    </source>
</evidence>
<comment type="caution">
    <text evidence="2">The sequence shown here is derived from an EMBL/GenBank/DDBJ whole genome shotgun (WGS) entry which is preliminary data.</text>
</comment>
<dbReference type="Gene3D" id="3.90.190.10">
    <property type="entry name" value="Protein tyrosine phosphatase superfamily"/>
    <property type="match status" value="1"/>
</dbReference>
<reference evidence="2" key="1">
    <citation type="journal article" date="2020" name="mSystems">
        <title>Genome- and Community-Level Interaction Insights into Carbon Utilization and Element Cycling Functions of Hydrothermarchaeota in Hydrothermal Sediment.</title>
        <authorList>
            <person name="Zhou Z."/>
            <person name="Liu Y."/>
            <person name="Xu W."/>
            <person name="Pan J."/>
            <person name="Luo Z.H."/>
            <person name="Li M."/>
        </authorList>
    </citation>
    <scope>NUCLEOTIDE SEQUENCE [LARGE SCALE GENOMIC DNA]</scope>
    <source>
        <strain evidence="2">SpSt-23</strain>
    </source>
</reference>